<dbReference type="GO" id="GO:0052621">
    <property type="term" value="F:diguanylate cyclase activity"/>
    <property type="evidence" value="ECO:0007669"/>
    <property type="project" value="TreeGrafter"/>
</dbReference>
<dbReference type="SUPFAM" id="SSF55073">
    <property type="entry name" value="Nucleotide cyclase"/>
    <property type="match status" value="1"/>
</dbReference>
<dbReference type="Gene3D" id="3.30.450.20">
    <property type="entry name" value="PAS domain"/>
    <property type="match status" value="1"/>
</dbReference>
<organism evidence="3 4">
    <name type="scientific">Waltera acetigignens</name>
    <dbReference type="NCBI Taxonomy" id="2981769"/>
    <lineage>
        <taxon>Bacteria</taxon>
        <taxon>Bacillati</taxon>
        <taxon>Bacillota</taxon>
        <taxon>Clostridia</taxon>
        <taxon>Lachnospirales</taxon>
        <taxon>Lachnospiraceae</taxon>
        <taxon>Waltera</taxon>
    </lineage>
</organism>
<gene>
    <name evidence="3" type="ORF">LKD75_12800</name>
</gene>
<dbReference type="InterPro" id="IPR029787">
    <property type="entry name" value="Nucleotide_cyclase"/>
</dbReference>
<comment type="caution">
    <text evidence="3">The sequence shown here is derived from an EMBL/GenBank/DDBJ whole genome shotgun (WGS) entry which is preliminary data.</text>
</comment>
<dbReference type="PANTHER" id="PTHR45138">
    <property type="entry name" value="REGULATORY COMPONENTS OF SENSORY TRANSDUCTION SYSTEM"/>
    <property type="match status" value="1"/>
</dbReference>
<protein>
    <submittedName>
        <fullName evidence="3">Sensor domain-containing diguanylate cyclase</fullName>
    </submittedName>
</protein>
<feature type="transmembrane region" description="Helical" evidence="1">
    <location>
        <begin position="293"/>
        <end position="315"/>
    </location>
</feature>
<keyword evidence="1" id="KW-1133">Transmembrane helix</keyword>
<sequence>MQKRKFWEIFFQWVFPCALLVVALVLSIYEFNNKMNSAIRTVVDDQAEQIGYYYSAGVDDKLGALGDITSAMANIMASRPDRSDAFVYEKLDTIVKASNAYMSAYCAVNGNGMLSDRREFDMSELNYYGSISGTSAHYIYAGTDGINGQTAFIYVCPIAISGNVTGYLLSYMNPDNMKEFFDNSVYGDKAFFSLVNRNGTIMACYGATDGTAILQNDFWNSLKDISESLGSWTLFERQQQKGNNGILHVKEDGVGKIICHFPIRGTEWNLVVGINESYLSGIQQSFRGPIVNLIVKISISIAVALIIITAINILVRIKASEHSKVLEDKADTDLLTDLNNKMATERKIREYMEKYPDKQGVLFVLDVDNFKKINDTMGHAFGDEVLRNLAVRLQSMFRATDIVGRTGGDEFMVFLKDIREISMIEREGKKIEQFFHQFEVGEYVKYSVTASVGAAVFPGDGKSFEELYKAADNALYVSKRHGKNQLSFYKKPENETK</sequence>
<dbReference type="SMART" id="SM00267">
    <property type="entry name" value="GGDEF"/>
    <property type="match status" value="1"/>
</dbReference>
<dbReference type="Proteomes" id="UP001197795">
    <property type="component" value="Unassembled WGS sequence"/>
</dbReference>
<dbReference type="Pfam" id="PF00990">
    <property type="entry name" value="GGDEF"/>
    <property type="match status" value="1"/>
</dbReference>
<keyword evidence="1" id="KW-0812">Transmembrane</keyword>
<dbReference type="CDD" id="cd01949">
    <property type="entry name" value="GGDEF"/>
    <property type="match status" value="1"/>
</dbReference>
<keyword evidence="1" id="KW-0472">Membrane</keyword>
<dbReference type="InterPro" id="IPR050469">
    <property type="entry name" value="Diguanylate_Cyclase"/>
</dbReference>
<dbReference type="EMBL" id="JAJEPV010000033">
    <property type="protein sequence ID" value="MCC2120457.1"/>
    <property type="molecule type" value="Genomic_DNA"/>
</dbReference>
<evidence type="ECO:0000313" key="3">
    <source>
        <dbReference type="EMBL" id="MCC2120457.1"/>
    </source>
</evidence>
<dbReference type="NCBIfam" id="TIGR00254">
    <property type="entry name" value="GGDEF"/>
    <property type="match status" value="1"/>
</dbReference>
<dbReference type="InterPro" id="IPR000160">
    <property type="entry name" value="GGDEF_dom"/>
</dbReference>
<dbReference type="AlphaFoldDB" id="A0AAE3A225"/>
<proteinExistence type="predicted"/>
<evidence type="ECO:0000259" key="2">
    <source>
        <dbReference type="PROSITE" id="PS50887"/>
    </source>
</evidence>
<dbReference type="PANTHER" id="PTHR45138:SF9">
    <property type="entry name" value="DIGUANYLATE CYCLASE DGCM-RELATED"/>
    <property type="match status" value="1"/>
</dbReference>
<dbReference type="InterPro" id="IPR043128">
    <property type="entry name" value="Rev_trsase/Diguanyl_cyclase"/>
</dbReference>
<keyword evidence="4" id="KW-1185">Reference proteome</keyword>
<evidence type="ECO:0000313" key="4">
    <source>
        <dbReference type="Proteomes" id="UP001197795"/>
    </source>
</evidence>
<reference evidence="3 4" key="1">
    <citation type="submission" date="2021-10" db="EMBL/GenBank/DDBJ databases">
        <title>Anaerobic single-cell dispensing facilitates the cultivation of human gut bacteria.</title>
        <authorList>
            <person name="Afrizal A."/>
        </authorList>
    </citation>
    <scope>NUCLEOTIDE SEQUENCE [LARGE SCALE GENOMIC DNA]</scope>
    <source>
        <strain evidence="3 4">CLA-AA-H273</strain>
    </source>
</reference>
<accession>A0AAE3A225</accession>
<name>A0AAE3A225_9FIRM</name>
<dbReference type="Gene3D" id="3.30.70.270">
    <property type="match status" value="1"/>
</dbReference>
<feature type="transmembrane region" description="Helical" evidence="1">
    <location>
        <begin position="9"/>
        <end position="29"/>
    </location>
</feature>
<feature type="domain" description="GGDEF" evidence="2">
    <location>
        <begin position="358"/>
        <end position="491"/>
    </location>
</feature>
<evidence type="ECO:0000256" key="1">
    <source>
        <dbReference type="SAM" id="Phobius"/>
    </source>
</evidence>
<dbReference type="PROSITE" id="PS50887">
    <property type="entry name" value="GGDEF"/>
    <property type="match status" value="1"/>
</dbReference>
<dbReference type="RefSeq" id="WP_227733612.1">
    <property type="nucleotide sequence ID" value="NZ_JAJEPV010000033.1"/>
</dbReference>